<evidence type="ECO:0000313" key="1">
    <source>
        <dbReference type="EMBL" id="WWV68002.1"/>
    </source>
</evidence>
<sequence length="196" mass="22894">MFVIGLSCWLGISESKAQSIRMNTLPEGYHRAYVEGNDTIAIFNLREVYIFPPVKFRNKREEAKYWKLVRDVKKTLPYAKMVYETLIETYEYIETLPTEKERQEHLKRMEKELFAQYKPELKKMTLSQGKLLIKLIDRECNQTSYHLVKAFLGSFRAGFWNLFAGMFGASLKTEYDPKGKDALTERIVVLVESGAL</sequence>
<protein>
    <submittedName>
        <fullName evidence="1">DUF4294 domain-containing protein</fullName>
    </submittedName>
</protein>
<name>A0ABZ2IPP4_9BACT</name>
<accession>A0ABZ2IPP4</accession>
<dbReference type="InterPro" id="IPR025636">
    <property type="entry name" value="DUF4294"/>
</dbReference>
<organism evidence="1 2">
    <name type="scientific">Parabacteroides absconsus</name>
    <dbReference type="NCBI Taxonomy" id="2951805"/>
    <lineage>
        <taxon>Bacteria</taxon>
        <taxon>Pseudomonadati</taxon>
        <taxon>Bacteroidota</taxon>
        <taxon>Bacteroidia</taxon>
        <taxon>Bacteroidales</taxon>
        <taxon>Tannerellaceae</taxon>
        <taxon>Parabacteroides</taxon>
    </lineage>
</organism>
<gene>
    <name evidence="1" type="ORF">NEE14_011310</name>
</gene>
<dbReference type="Proteomes" id="UP001320603">
    <property type="component" value="Chromosome"/>
</dbReference>
<evidence type="ECO:0000313" key="2">
    <source>
        <dbReference type="Proteomes" id="UP001320603"/>
    </source>
</evidence>
<keyword evidence="2" id="KW-1185">Reference proteome</keyword>
<dbReference type="Pfam" id="PF14127">
    <property type="entry name" value="DUF4294"/>
    <property type="match status" value="1"/>
</dbReference>
<reference evidence="1 2" key="1">
    <citation type="submission" date="2024-02" db="EMBL/GenBank/DDBJ databases">
        <title>Whole genome sequencing of Parabacteroides sp. AD58.</title>
        <authorList>
            <person name="Chaplin A.V."/>
            <person name="Pikina A.P."/>
            <person name="Sokolova S.R."/>
            <person name="Korostin D.O."/>
            <person name="Efimov B.A."/>
        </authorList>
    </citation>
    <scope>NUCLEOTIDE SEQUENCE [LARGE SCALE GENOMIC DNA]</scope>
    <source>
        <strain evidence="1 2">AD58</strain>
    </source>
</reference>
<proteinExistence type="predicted"/>
<dbReference type="EMBL" id="CP146284">
    <property type="protein sequence ID" value="WWV68002.1"/>
    <property type="molecule type" value="Genomic_DNA"/>
</dbReference>